<dbReference type="SMART" id="SM00267">
    <property type="entry name" value="GGDEF"/>
    <property type="match status" value="1"/>
</dbReference>
<dbReference type="Pfam" id="PF13487">
    <property type="entry name" value="HD_5"/>
    <property type="match status" value="1"/>
</dbReference>
<organism evidence="1 2">
    <name type="scientific">Capsulimonas corticalis</name>
    <dbReference type="NCBI Taxonomy" id="2219043"/>
    <lineage>
        <taxon>Bacteria</taxon>
        <taxon>Bacillati</taxon>
        <taxon>Armatimonadota</taxon>
        <taxon>Armatimonadia</taxon>
        <taxon>Capsulimonadales</taxon>
        <taxon>Capsulimonadaceae</taxon>
        <taxon>Capsulimonas</taxon>
    </lineage>
</organism>
<dbReference type="CDD" id="cd00077">
    <property type="entry name" value="HDc"/>
    <property type="match status" value="1"/>
</dbReference>
<dbReference type="KEGG" id="ccot:CCAX7_39550"/>
<dbReference type="AlphaFoldDB" id="A0A402D3J3"/>
<dbReference type="Gene3D" id="1.10.3210.10">
    <property type="entry name" value="Hypothetical protein af1432"/>
    <property type="match status" value="1"/>
</dbReference>
<dbReference type="SUPFAM" id="SSF55781">
    <property type="entry name" value="GAF domain-like"/>
    <property type="match status" value="1"/>
</dbReference>
<reference evidence="1 2" key="1">
    <citation type="journal article" date="2019" name="Int. J. Syst. Evol. Microbiol.">
        <title>Capsulimonas corticalis gen. nov., sp. nov., an aerobic capsulated bacterium, of a novel bacterial order, Capsulimonadales ord. nov., of the class Armatimonadia of the phylum Armatimonadetes.</title>
        <authorList>
            <person name="Li J."/>
            <person name="Kudo C."/>
            <person name="Tonouchi A."/>
        </authorList>
    </citation>
    <scope>NUCLEOTIDE SEQUENCE [LARGE SCALE GENOMIC DNA]</scope>
    <source>
        <strain evidence="1 2">AX-7</strain>
    </source>
</reference>
<protein>
    <submittedName>
        <fullName evidence="1">Uncharacterized protein</fullName>
    </submittedName>
</protein>
<dbReference type="OrthoDB" id="9802066at2"/>
<dbReference type="Gene3D" id="3.30.70.270">
    <property type="match status" value="1"/>
</dbReference>
<evidence type="ECO:0000313" key="2">
    <source>
        <dbReference type="Proteomes" id="UP000287394"/>
    </source>
</evidence>
<dbReference type="Proteomes" id="UP000287394">
    <property type="component" value="Chromosome"/>
</dbReference>
<accession>A0A402D3J3</accession>
<gene>
    <name evidence="1" type="ORF">CCAX7_39550</name>
</gene>
<dbReference type="PROSITE" id="PS51832">
    <property type="entry name" value="HD_GYP"/>
    <property type="match status" value="1"/>
</dbReference>
<dbReference type="CDD" id="cd01949">
    <property type="entry name" value="GGDEF"/>
    <property type="match status" value="1"/>
</dbReference>
<dbReference type="InterPro" id="IPR037522">
    <property type="entry name" value="HD_GYP_dom"/>
</dbReference>
<dbReference type="Gene3D" id="3.30.450.40">
    <property type="match status" value="1"/>
</dbReference>
<dbReference type="InterPro" id="IPR000160">
    <property type="entry name" value="GGDEF_dom"/>
</dbReference>
<name>A0A402D3J3_9BACT</name>
<dbReference type="RefSeq" id="WP_119324069.1">
    <property type="nucleotide sequence ID" value="NZ_AP025739.1"/>
</dbReference>
<keyword evidence="2" id="KW-1185">Reference proteome</keyword>
<dbReference type="SUPFAM" id="SSF109604">
    <property type="entry name" value="HD-domain/PDEase-like"/>
    <property type="match status" value="1"/>
</dbReference>
<dbReference type="PANTHER" id="PTHR43155">
    <property type="entry name" value="CYCLIC DI-GMP PHOSPHODIESTERASE PA4108-RELATED"/>
    <property type="match status" value="1"/>
</dbReference>
<dbReference type="InterPro" id="IPR029016">
    <property type="entry name" value="GAF-like_dom_sf"/>
</dbReference>
<proteinExistence type="predicted"/>
<dbReference type="PROSITE" id="PS50887">
    <property type="entry name" value="GGDEF"/>
    <property type="match status" value="1"/>
</dbReference>
<dbReference type="PANTHER" id="PTHR43155:SF2">
    <property type="entry name" value="CYCLIC DI-GMP PHOSPHODIESTERASE PA4108"/>
    <property type="match status" value="1"/>
</dbReference>
<sequence length="899" mass="98763">MLNLSKDWTAAQKVVVKGAIAYVAIFLFMLIVHPCSAKTYKAFSDIFQTIAPFFASACCLTYVWRGFHPIAARRIGWLLIGVACASYGVGGVLWSYLELVRKIDAPFPSSADYAYLLCYPFLIVGVILLFGSIHIIGRLRQMLDGAIAASGFGILSWHFLIQQSLKQTGITLWAKALGAAYPLFDIAVLFCAIILFSSTSSNPGLRRSIGVLTLGVSMIAFTDSIWGYQVLVNSYHTGSWIDPGWAYGFTLIGLGAMFAHWWPVPAASQEALAGSGRSSGGGSPIKVLIPYLVAVLSFVFVALHDFQTEKAVGVSTLATGFGLMLLVIVRQMFTLLENTHLTHQLRSFNDDLERIVTKRTQQMTALHQLTKAVNTSLKAGEVMQVAEQHTLRALNGDAILVWLMDEEASKENPSGLRLVRWSGLEERPELLETLRSLPLRAQFEAVTVMDDRAKSFRSGTCLRAPLCWRERCLGMIGVIRWSEGVSPTDAAMLESIGLEVGSALENARMYGAALEAADRDPMTGLLNHRAIHQRLHVEVESAEQDQTPLSIVMMDLNNFKLFNDTYGHPIGDQILKSVAESLAVACEGFGYLGRYGGDEFLLVAPNTTVRQAVEMTDMLRERMLHEGFQRIGEERTIPVSLSYGVAGFPEDSKTRHELVAIADANLYAAKHTDSGIMATSDKQRSLRALSRESSFEVLDAMVTAVDNKDRYTRRHSEDVTEYALWISEELGLSEETLRVVRIGGLLHDVGKIGIPDEILRKPGRLTPEEYEVLKRHPRIGALMVGAVPGMEVVLDAVNSHHERWDGQGYPDALAGEAAPLLGRIMAVADAFSAMTTDRPYRKGLEWEAALKEIRANSGTQFDPAMANAFLRAAAKRVPQVLRPTNGAAEILPAESANKA</sequence>
<dbReference type="EMBL" id="AP025739">
    <property type="protein sequence ID" value="BDI31904.1"/>
    <property type="molecule type" value="Genomic_DNA"/>
</dbReference>
<dbReference type="NCBIfam" id="TIGR00254">
    <property type="entry name" value="GGDEF"/>
    <property type="match status" value="1"/>
</dbReference>
<dbReference type="Pfam" id="PF00990">
    <property type="entry name" value="GGDEF"/>
    <property type="match status" value="1"/>
</dbReference>
<dbReference type="InterPro" id="IPR003607">
    <property type="entry name" value="HD/PDEase_dom"/>
</dbReference>
<dbReference type="SUPFAM" id="SSF55073">
    <property type="entry name" value="Nucleotide cyclase"/>
    <property type="match status" value="1"/>
</dbReference>
<evidence type="ECO:0000313" key="1">
    <source>
        <dbReference type="EMBL" id="BDI31904.1"/>
    </source>
</evidence>
<dbReference type="InterPro" id="IPR029787">
    <property type="entry name" value="Nucleotide_cyclase"/>
</dbReference>
<dbReference type="InterPro" id="IPR043128">
    <property type="entry name" value="Rev_trsase/Diguanyl_cyclase"/>
</dbReference>
<dbReference type="SMART" id="SM00471">
    <property type="entry name" value="HDc"/>
    <property type="match status" value="1"/>
</dbReference>